<protein>
    <submittedName>
        <fullName evidence="3">(apollo) hypothetical protein</fullName>
    </submittedName>
</protein>
<feature type="compositionally biased region" description="Polar residues" evidence="2">
    <location>
        <begin position="1"/>
        <end position="11"/>
    </location>
</feature>
<dbReference type="Proteomes" id="UP000691718">
    <property type="component" value="Unassembled WGS sequence"/>
</dbReference>
<keyword evidence="4" id="KW-1185">Reference proteome</keyword>
<keyword evidence="1" id="KW-0175">Coiled coil</keyword>
<evidence type="ECO:0000313" key="3">
    <source>
        <dbReference type="EMBL" id="CAG5027439.1"/>
    </source>
</evidence>
<evidence type="ECO:0000313" key="4">
    <source>
        <dbReference type="Proteomes" id="UP000691718"/>
    </source>
</evidence>
<dbReference type="PANTHER" id="PTHR11505">
    <property type="entry name" value="L1 TRANSPOSABLE ELEMENT-RELATED"/>
    <property type="match status" value="1"/>
</dbReference>
<feature type="coiled-coil region" evidence="1">
    <location>
        <begin position="125"/>
        <end position="152"/>
    </location>
</feature>
<dbReference type="AlphaFoldDB" id="A0A8S3XK25"/>
<evidence type="ECO:0000256" key="1">
    <source>
        <dbReference type="SAM" id="Coils"/>
    </source>
</evidence>
<evidence type="ECO:0000256" key="2">
    <source>
        <dbReference type="SAM" id="MobiDB-lite"/>
    </source>
</evidence>
<accession>A0A8S3XK25</accession>
<comment type="caution">
    <text evidence="3">The sequence shown here is derived from an EMBL/GenBank/DDBJ whole genome shotgun (WGS) entry which is preliminary data.</text>
</comment>
<proteinExistence type="predicted"/>
<dbReference type="InterPro" id="IPR004244">
    <property type="entry name" value="Transposase_22"/>
</dbReference>
<dbReference type="EMBL" id="CAJQZP010001188">
    <property type="protein sequence ID" value="CAG5027439.1"/>
    <property type="molecule type" value="Genomic_DNA"/>
</dbReference>
<sequence length="236" mass="27499">MTTVNSTFTQECETEQDLRPGEMSINESFIENESPPSYITFRKGSSVIPAISDLQQEFKTLQSSLLNRLDSWFSKQETKFNTLLNDFDEIKTKLKFISDKYDDLDKRTHDVSKRVSRIEQQLKSKPVFEARISELETKLAEFEQKSRNCNIEISNLPEKRSENLIQIQENIAKVIKQPISTKDIVTIHRVPHMNPKISRPKNLRENFYKGHIPIRLNTQQFSLSIEIKSHGREIAD</sequence>
<reference evidence="3" key="1">
    <citation type="submission" date="2021-04" db="EMBL/GenBank/DDBJ databases">
        <authorList>
            <person name="Tunstrom K."/>
        </authorList>
    </citation>
    <scope>NUCLEOTIDE SEQUENCE</scope>
</reference>
<organism evidence="3 4">
    <name type="scientific">Parnassius apollo</name>
    <name type="common">Apollo butterfly</name>
    <name type="synonym">Papilio apollo</name>
    <dbReference type="NCBI Taxonomy" id="110799"/>
    <lineage>
        <taxon>Eukaryota</taxon>
        <taxon>Metazoa</taxon>
        <taxon>Ecdysozoa</taxon>
        <taxon>Arthropoda</taxon>
        <taxon>Hexapoda</taxon>
        <taxon>Insecta</taxon>
        <taxon>Pterygota</taxon>
        <taxon>Neoptera</taxon>
        <taxon>Endopterygota</taxon>
        <taxon>Lepidoptera</taxon>
        <taxon>Glossata</taxon>
        <taxon>Ditrysia</taxon>
        <taxon>Papilionoidea</taxon>
        <taxon>Papilionidae</taxon>
        <taxon>Parnassiinae</taxon>
        <taxon>Parnassini</taxon>
        <taxon>Parnassius</taxon>
        <taxon>Parnassius</taxon>
    </lineage>
</organism>
<gene>
    <name evidence="3" type="ORF">PAPOLLO_LOCUS18827</name>
</gene>
<dbReference type="OrthoDB" id="3548731at2759"/>
<feature type="region of interest" description="Disordered" evidence="2">
    <location>
        <begin position="1"/>
        <end position="22"/>
    </location>
</feature>
<name>A0A8S3XK25_PARAO</name>